<organism evidence="11 12">
    <name type="scientific">Nesterenkonia sandarakina</name>
    <dbReference type="NCBI Taxonomy" id="272918"/>
    <lineage>
        <taxon>Bacteria</taxon>
        <taxon>Bacillati</taxon>
        <taxon>Actinomycetota</taxon>
        <taxon>Actinomycetes</taxon>
        <taxon>Micrococcales</taxon>
        <taxon>Micrococcaceae</taxon>
        <taxon>Nesterenkonia</taxon>
    </lineage>
</organism>
<dbReference type="InterPro" id="IPR013785">
    <property type="entry name" value="Aldolase_TIM"/>
</dbReference>
<dbReference type="AlphaFoldDB" id="A0A2T0YSP9"/>
<dbReference type="Proteomes" id="UP000238217">
    <property type="component" value="Unassembled WGS sequence"/>
</dbReference>
<keyword evidence="10" id="KW-0732">Signal</keyword>
<dbReference type="SUPFAM" id="SSF51412">
    <property type="entry name" value="Inosine monophosphate dehydrogenase (IMPDH)"/>
    <property type="match status" value="1"/>
</dbReference>
<feature type="signal peptide" evidence="10">
    <location>
        <begin position="1"/>
        <end position="20"/>
    </location>
</feature>
<keyword evidence="12" id="KW-1185">Reference proteome</keyword>
<dbReference type="Gene3D" id="3.20.20.70">
    <property type="entry name" value="Aldolase class I"/>
    <property type="match status" value="1"/>
</dbReference>
<accession>A0A2T0YSP9</accession>
<protein>
    <recommendedName>
        <fullName evidence="8">Propionate 3-nitronate monooxygenase</fullName>
    </recommendedName>
</protein>
<dbReference type="CDD" id="cd04730">
    <property type="entry name" value="NPD_like"/>
    <property type="match status" value="1"/>
</dbReference>
<evidence type="ECO:0000256" key="1">
    <source>
        <dbReference type="ARBA" id="ARBA00001917"/>
    </source>
</evidence>
<dbReference type="GO" id="GO:0018580">
    <property type="term" value="F:nitronate monooxygenase activity"/>
    <property type="evidence" value="ECO:0007669"/>
    <property type="project" value="InterPro"/>
</dbReference>
<keyword evidence="3" id="KW-0216">Detoxification</keyword>
<dbReference type="Pfam" id="PF03060">
    <property type="entry name" value="NMO"/>
    <property type="match status" value="1"/>
</dbReference>
<comment type="cofactor">
    <cofactor evidence="1">
        <name>FMN</name>
        <dbReference type="ChEBI" id="CHEBI:58210"/>
    </cofactor>
</comment>
<evidence type="ECO:0000313" key="11">
    <source>
        <dbReference type="EMBL" id="PRZ18790.1"/>
    </source>
</evidence>
<dbReference type="PANTHER" id="PTHR42747">
    <property type="entry name" value="NITRONATE MONOOXYGENASE-RELATED"/>
    <property type="match status" value="1"/>
</dbReference>
<evidence type="ECO:0000256" key="8">
    <source>
        <dbReference type="ARBA" id="ARBA00031155"/>
    </source>
</evidence>
<keyword evidence="6" id="KW-0560">Oxidoreductase</keyword>
<comment type="similarity">
    <text evidence="2">Belongs to the nitronate monooxygenase family. NMO class I subfamily.</text>
</comment>
<dbReference type="GO" id="GO:0009636">
    <property type="term" value="P:response to toxic substance"/>
    <property type="evidence" value="ECO:0007669"/>
    <property type="project" value="UniProtKB-KW"/>
</dbReference>
<comment type="catalytic activity">
    <reaction evidence="9">
        <text>3 propionate 3-nitronate + 3 O2 + H2O = 3 3-oxopropanoate + 2 nitrate + nitrite + H2O2 + 3 H(+)</text>
        <dbReference type="Rhea" id="RHEA:57332"/>
        <dbReference type="ChEBI" id="CHEBI:15377"/>
        <dbReference type="ChEBI" id="CHEBI:15378"/>
        <dbReference type="ChEBI" id="CHEBI:15379"/>
        <dbReference type="ChEBI" id="CHEBI:16240"/>
        <dbReference type="ChEBI" id="CHEBI:16301"/>
        <dbReference type="ChEBI" id="CHEBI:17632"/>
        <dbReference type="ChEBI" id="CHEBI:33190"/>
        <dbReference type="ChEBI" id="CHEBI:136067"/>
    </reaction>
</comment>
<proteinExistence type="inferred from homology"/>
<dbReference type="OrthoDB" id="9778912at2"/>
<keyword evidence="7" id="KW-0503">Monooxygenase</keyword>
<keyword evidence="4" id="KW-0285">Flavoprotein</keyword>
<evidence type="ECO:0000256" key="5">
    <source>
        <dbReference type="ARBA" id="ARBA00022643"/>
    </source>
</evidence>
<evidence type="ECO:0000256" key="6">
    <source>
        <dbReference type="ARBA" id="ARBA00023002"/>
    </source>
</evidence>
<evidence type="ECO:0000256" key="2">
    <source>
        <dbReference type="ARBA" id="ARBA00009881"/>
    </source>
</evidence>
<name>A0A2T0YSP9_9MICC</name>
<comment type="caution">
    <text evidence="11">The sequence shown here is derived from an EMBL/GenBank/DDBJ whole genome shotgun (WGS) entry which is preliminary data.</text>
</comment>
<evidence type="ECO:0000256" key="4">
    <source>
        <dbReference type="ARBA" id="ARBA00022630"/>
    </source>
</evidence>
<evidence type="ECO:0000256" key="10">
    <source>
        <dbReference type="SAM" id="SignalP"/>
    </source>
</evidence>
<dbReference type="EMBL" id="PVTY01000001">
    <property type="protein sequence ID" value="PRZ18790.1"/>
    <property type="molecule type" value="Genomic_DNA"/>
</dbReference>
<evidence type="ECO:0000256" key="7">
    <source>
        <dbReference type="ARBA" id="ARBA00023033"/>
    </source>
</evidence>
<dbReference type="InterPro" id="IPR004136">
    <property type="entry name" value="NMO"/>
</dbReference>
<reference evidence="11 12" key="1">
    <citation type="submission" date="2018-03" db="EMBL/GenBank/DDBJ databases">
        <title>Comparative analysis of microorganisms from saline springs in Andes Mountain Range, Colombia.</title>
        <authorList>
            <person name="Rubin E."/>
        </authorList>
    </citation>
    <scope>NUCLEOTIDE SEQUENCE [LARGE SCALE GENOMIC DNA]</scope>
    <source>
        <strain evidence="11 12">CG 35</strain>
    </source>
</reference>
<feature type="chain" id="PRO_5015665508" description="Propionate 3-nitronate monooxygenase" evidence="10">
    <location>
        <begin position="21"/>
        <end position="375"/>
    </location>
</feature>
<gene>
    <name evidence="11" type="ORF">BCL67_10198</name>
</gene>
<dbReference type="RefSeq" id="WP_106121520.1">
    <property type="nucleotide sequence ID" value="NZ_PVTY01000001.1"/>
</dbReference>
<keyword evidence="5" id="KW-0288">FMN</keyword>
<sequence length="375" mass="38078">MSIRTAGLLATSGATIPVVAAPMAGGPSRPEFVSAAAEAGGIGFLAAGYKKPEDLAAQIHQVQRSTPRFGVNLFVPNPVPISTADLTRHRDAVRGWLGDHARDGAHWAAAVELPELTSLDGVGSSEGASADDPADLWDDFWEQKLAVLEAHPVPLISLTFGLPGVADIARLQATGAKVLQTVTSTREALAAATAGVDALIVQASSAGGHSGSWTPQRVPEHTELLELLGAIARITSLPLWAAGGIADSEGVSAALAAGAEAAVLGTALLRSPESGAHAQHQQALAAPPGEPETVITTAFSGRPARALRNSFTDALTGSSPSGFPALHQLSGGLRRAAGVAGDAHGLNLWAGTGFASATSEPAAVIMRRLAGSHRL</sequence>
<evidence type="ECO:0000313" key="12">
    <source>
        <dbReference type="Proteomes" id="UP000238217"/>
    </source>
</evidence>
<evidence type="ECO:0000256" key="9">
    <source>
        <dbReference type="ARBA" id="ARBA00049401"/>
    </source>
</evidence>
<evidence type="ECO:0000256" key="3">
    <source>
        <dbReference type="ARBA" id="ARBA00022575"/>
    </source>
</evidence>
<dbReference type="PANTHER" id="PTHR42747:SF3">
    <property type="entry name" value="NITRONATE MONOOXYGENASE-RELATED"/>
    <property type="match status" value="1"/>
</dbReference>